<feature type="region of interest" description="Disordered" evidence="6">
    <location>
        <begin position="20"/>
        <end position="56"/>
    </location>
</feature>
<keyword evidence="1" id="KW-0862">Zinc</keyword>
<feature type="domain" description="Xylanolytic transcriptional activator regulatory" evidence="7">
    <location>
        <begin position="277"/>
        <end position="350"/>
    </location>
</feature>
<reference evidence="8 9" key="1">
    <citation type="submission" date="2018-02" db="EMBL/GenBank/DDBJ databases">
        <title>The genomes of Aspergillus section Nigri reveals drivers in fungal speciation.</title>
        <authorList>
            <consortium name="DOE Joint Genome Institute"/>
            <person name="Vesth T.C."/>
            <person name="Nybo J."/>
            <person name="Theobald S."/>
            <person name="Brandl J."/>
            <person name="Frisvad J.C."/>
            <person name="Nielsen K.F."/>
            <person name="Lyhne E.K."/>
            <person name="Kogle M.E."/>
            <person name="Kuo A."/>
            <person name="Riley R."/>
            <person name="Clum A."/>
            <person name="Nolan M."/>
            <person name="Lipzen A."/>
            <person name="Salamov A."/>
            <person name="Henrissat B."/>
            <person name="Wiebenga A."/>
            <person name="De vries R.P."/>
            <person name="Grigoriev I.V."/>
            <person name="Mortensen U.H."/>
            <person name="Andersen M.R."/>
            <person name="Baker S.E."/>
        </authorList>
    </citation>
    <scope>NUCLEOTIDE SEQUENCE [LARGE SCALE GENOMIC DNA]</scope>
    <source>
        <strain evidence="8 9">CBS 114.80</strain>
    </source>
</reference>
<accession>A0A2V5IC56</accession>
<feature type="non-terminal residue" evidence="8">
    <location>
        <position position="550"/>
    </location>
</feature>
<dbReference type="SMART" id="SM00906">
    <property type="entry name" value="Fungal_trans"/>
    <property type="match status" value="1"/>
</dbReference>
<protein>
    <recommendedName>
        <fullName evidence="7">Xylanolytic transcriptional activator regulatory domain-containing protein</fullName>
    </recommendedName>
</protein>
<evidence type="ECO:0000256" key="2">
    <source>
        <dbReference type="ARBA" id="ARBA00023015"/>
    </source>
</evidence>
<dbReference type="CDD" id="cd12148">
    <property type="entry name" value="fungal_TF_MHR"/>
    <property type="match status" value="1"/>
</dbReference>
<dbReference type="InterPro" id="IPR052073">
    <property type="entry name" value="Amide_Lactam_Regulators"/>
</dbReference>
<dbReference type="InterPro" id="IPR007219">
    <property type="entry name" value="XnlR_reg_dom"/>
</dbReference>
<dbReference type="GO" id="GO:0008270">
    <property type="term" value="F:zinc ion binding"/>
    <property type="evidence" value="ECO:0007669"/>
    <property type="project" value="InterPro"/>
</dbReference>
<feature type="compositionally biased region" description="Basic residues" evidence="6">
    <location>
        <begin position="22"/>
        <end position="36"/>
    </location>
</feature>
<feature type="compositionally biased region" description="Low complexity" evidence="6">
    <location>
        <begin position="37"/>
        <end position="49"/>
    </location>
</feature>
<organism evidence="8 9">
    <name type="scientific">Aspergillus indologenus CBS 114.80</name>
    <dbReference type="NCBI Taxonomy" id="1450541"/>
    <lineage>
        <taxon>Eukaryota</taxon>
        <taxon>Fungi</taxon>
        <taxon>Dikarya</taxon>
        <taxon>Ascomycota</taxon>
        <taxon>Pezizomycotina</taxon>
        <taxon>Eurotiomycetes</taxon>
        <taxon>Eurotiomycetidae</taxon>
        <taxon>Eurotiales</taxon>
        <taxon>Aspergillaceae</taxon>
        <taxon>Aspergillus</taxon>
        <taxon>Aspergillus subgen. Circumdati</taxon>
    </lineage>
</organism>
<evidence type="ECO:0000259" key="7">
    <source>
        <dbReference type="SMART" id="SM00906"/>
    </source>
</evidence>
<gene>
    <name evidence="8" type="ORF">BP00DRAFT_300274</name>
</gene>
<evidence type="ECO:0000256" key="3">
    <source>
        <dbReference type="ARBA" id="ARBA00023125"/>
    </source>
</evidence>
<name>A0A2V5IC56_9EURO</name>
<keyword evidence="2" id="KW-0805">Transcription regulation</keyword>
<evidence type="ECO:0000256" key="5">
    <source>
        <dbReference type="ARBA" id="ARBA00023242"/>
    </source>
</evidence>
<dbReference type="PANTHER" id="PTHR47171">
    <property type="entry name" value="FARA-RELATED"/>
    <property type="match status" value="1"/>
</dbReference>
<evidence type="ECO:0000256" key="6">
    <source>
        <dbReference type="SAM" id="MobiDB-lite"/>
    </source>
</evidence>
<keyword evidence="9" id="KW-1185">Reference proteome</keyword>
<evidence type="ECO:0000313" key="8">
    <source>
        <dbReference type="EMBL" id="PYI31653.1"/>
    </source>
</evidence>
<feature type="non-terminal residue" evidence="8">
    <location>
        <position position="1"/>
    </location>
</feature>
<keyword evidence="3" id="KW-0238">DNA-binding</keyword>
<dbReference type="Proteomes" id="UP000248817">
    <property type="component" value="Unassembled WGS sequence"/>
</dbReference>
<sequence length="550" mass="62468">QETRPCHNCIATNVPCTIGVSKRGKYPRKKTARHTPKTSTPSHSRSPSSHIEDSKVSLSLANEQHNLPQRNYLGYPTAPLISDQADDIHQTVFLGESSPLTVVIDEGHHLSPDTSTTTTTTILQTRLCYPIPGHSDVSHARDEALRARKVQLEHQLHADGAFSFPSPSTCALLLQAYFDWFHPCFPILDRADVQAFYLQGSLSPFLLHAMLFIGVSPCTDDTLAQTEFLDRHSAKFLFYSHAKALYDADWEADKTAKLQALFLLSFWRGGPSEDRDIRYWLGIAISLAEKRGMHMMAKFSLRSAKEGRLWKRIWWALYTRDQQSAAALGLPPRIRDEDCDVAMLGSDDVRETEVLDDTSVFGVQQVGNLEYPVEMAKLARILRTIVATQYSPSRSLPSQETRSNLHHQLIEWESNVPVELKQESAVTPRAKFLIGLMYMTYHNLYILLYRPLFLHPSENGIDRHGQIAVDAATRSTRIIEDMLSHNLVQYGPTHLITHVFTTLCTHTLQFKRETGTGRKLAEHRARLCLLGLQELQRSWDLENWVLELFF</sequence>
<dbReference type="Pfam" id="PF04082">
    <property type="entry name" value="Fungal_trans"/>
    <property type="match status" value="1"/>
</dbReference>
<dbReference type="AlphaFoldDB" id="A0A2V5IC56"/>
<proteinExistence type="predicted"/>
<keyword evidence="4" id="KW-0804">Transcription</keyword>
<dbReference type="GO" id="GO:0003677">
    <property type="term" value="F:DNA binding"/>
    <property type="evidence" value="ECO:0007669"/>
    <property type="project" value="UniProtKB-KW"/>
</dbReference>
<evidence type="ECO:0000256" key="1">
    <source>
        <dbReference type="ARBA" id="ARBA00022833"/>
    </source>
</evidence>
<dbReference type="GO" id="GO:0006351">
    <property type="term" value="P:DNA-templated transcription"/>
    <property type="evidence" value="ECO:0007669"/>
    <property type="project" value="InterPro"/>
</dbReference>
<evidence type="ECO:0000256" key="4">
    <source>
        <dbReference type="ARBA" id="ARBA00023163"/>
    </source>
</evidence>
<keyword evidence="5" id="KW-0539">Nucleus</keyword>
<dbReference type="PANTHER" id="PTHR47171:SF1">
    <property type="entry name" value="ZN(II)2CYS6 TRANSCRIPTION FACTOR (EUROFUNG)"/>
    <property type="match status" value="1"/>
</dbReference>
<evidence type="ECO:0000313" key="9">
    <source>
        <dbReference type="Proteomes" id="UP000248817"/>
    </source>
</evidence>
<dbReference type="EMBL" id="KZ825500">
    <property type="protein sequence ID" value="PYI31653.1"/>
    <property type="molecule type" value="Genomic_DNA"/>
</dbReference>